<evidence type="ECO:0000256" key="2">
    <source>
        <dbReference type="ARBA" id="ARBA00022803"/>
    </source>
</evidence>
<dbReference type="SMART" id="SM00028">
    <property type="entry name" value="TPR"/>
    <property type="match status" value="5"/>
</dbReference>
<evidence type="ECO:0000256" key="5">
    <source>
        <dbReference type="SAM" id="Phobius"/>
    </source>
</evidence>
<dbReference type="Proteomes" id="UP000260640">
    <property type="component" value="Unassembled WGS sequence"/>
</dbReference>
<reference evidence="7 8" key="1">
    <citation type="submission" date="2018-08" db="EMBL/GenBank/DDBJ databases">
        <title>A genome reference for cultivated species of the human gut microbiota.</title>
        <authorList>
            <person name="Zou Y."/>
            <person name="Xue W."/>
            <person name="Luo G."/>
        </authorList>
    </citation>
    <scope>NUCLEOTIDE SEQUENCE [LARGE SCALE GENOMIC DNA]</scope>
    <source>
        <strain evidence="7 8">TM05-16</strain>
    </source>
</reference>
<dbReference type="PROSITE" id="PS50005">
    <property type="entry name" value="TPR"/>
    <property type="match status" value="1"/>
</dbReference>
<evidence type="ECO:0000313" key="7">
    <source>
        <dbReference type="EMBL" id="RGJ92225.1"/>
    </source>
</evidence>
<name>A0A3E4JWU5_PHOVU</name>
<keyword evidence="2 3" id="KW-0802">TPR repeat</keyword>
<feature type="chain" id="PRO_5017750047" evidence="6">
    <location>
        <begin position="22"/>
        <end position="546"/>
    </location>
</feature>
<evidence type="ECO:0000313" key="8">
    <source>
        <dbReference type="Proteomes" id="UP000260640"/>
    </source>
</evidence>
<keyword evidence="5" id="KW-0812">Transmembrane</keyword>
<proteinExistence type="predicted"/>
<evidence type="ECO:0000256" key="6">
    <source>
        <dbReference type="SAM" id="SignalP"/>
    </source>
</evidence>
<dbReference type="PANTHER" id="PTHR45641">
    <property type="entry name" value="TETRATRICOPEPTIDE REPEAT PROTEIN (AFU_ORTHOLOGUE AFUA_6G03870)"/>
    <property type="match status" value="1"/>
</dbReference>
<dbReference type="Gene3D" id="1.25.40.10">
    <property type="entry name" value="Tetratricopeptide repeat domain"/>
    <property type="match status" value="2"/>
</dbReference>
<evidence type="ECO:0000256" key="4">
    <source>
        <dbReference type="SAM" id="Coils"/>
    </source>
</evidence>
<gene>
    <name evidence="7" type="ORF">DXD46_00375</name>
</gene>
<keyword evidence="5" id="KW-1133">Transmembrane helix</keyword>
<evidence type="ECO:0000256" key="3">
    <source>
        <dbReference type="PROSITE-ProRule" id="PRU00339"/>
    </source>
</evidence>
<keyword evidence="4" id="KW-0175">Coiled coil</keyword>
<dbReference type="PROSITE" id="PS51257">
    <property type="entry name" value="PROKAR_LIPOPROTEIN"/>
    <property type="match status" value="1"/>
</dbReference>
<protein>
    <submittedName>
        <fullName evidence="7">Uncharacterized protein</fullName>
    </submittedName>
</protein>
<dbReference type="SUPFAM" id="SSF48452">
    <property type="entry name" value="TPR-like"/>
    <property type="match status" value="1"/>
</dbReference>
<sequence length="546" mass="64623">MKKIITALTLFCIISVVISCAKRQNSTLDFPKLSMAMDSNPDSVYNVLTDFSGKLSPDDYPLYCFLLVQSIDKTYRHIDTDTLINVAIEYYKHTPDSSLLSKIYYCAGRVYEEMENYPKSIYYYLKSIDNISIDVDFYDTFLIYYYLGNIYSKQELFDEALWAQKKAYQFAELYEDSFAINQALYSLSFAYQDIGKRDSALLCLKYIVANNDSSLMATVYNNIANIYYNDSCYDEALKYIHRSIDWQNTPEEFFYNDVLLGQLYLGKLNADSAILCFEKSKKSDNLYTSVTSYLGLGEAYELKGKYDMSIKYYKKAMLYKDSLEQNEKRIEVLRLDKIYKTEKIKEENYILRLSQLKRKQIAYGFIALLFLSIGVFVWVYYKMKLEREAKIKKQMIILNQEKTRCYQLELERLQRENDVLELKEREVRLRDAFFLRLNSLCFPFLSVAEENSHRIKISEQNWKDIIDNVNSTFDNFTVRLKDRYPLLSEDDIRFCCLLKMRLSLEVLIQIYCIQKQSINKKKERIKKEKLGIDDNRILDEIICSFR</sequence>
<keyword evidence="1" id="KW-0677">Repeat</keyword>
<dbReference type="RefSeq" id="WP_117699413.1">
    <property type="nucleotide sequence ID" value="NZ_JAKKXG010000006.1"/>
</dbReference>
<feature type="repeat" description="TPR" evidence="3">
    <location>
        <begin position="290"/>
        <end position="323"/>
    </location>
</feature>
<dbReference type="InterPro" id="IPR019734">
    <property type="entry name" value="TPR_rpt"/>
</dbReference>
<dbReference type="InterPro" id="IPR011990">
    <property type="entry name" value="TPR-like_helical_dom_sf"/>
</dbReference>
<comment type="caution">
    <text evidence="7">The sequence shown here is derived from an EMBL/GenBank/DDBJ whole genome shotgun (WGS) entry which is preliminary data.</text>
</comment>
<evidence type="ECO:0000256" key="1">
    <source>
        <dbReference type="ARBA" id="ARBA00022737"/>
    </source>
</evidence>
<dbReference type="EMBL" id="QSPP01000001">
    <property type="protein sequence ID" value="RGJ92225.1"/>
    <property type="molecule type" value="Genomic_DNA"/>
</dbReference>
<accession>A0A3E4JWU5</accession>
<dbReference type="Pfam" id="PF13181">
    <property type="entry name" value="TPR_8"/>
    <property type="match status" value="1"/>
</dbReference>
<feature type="signal peptide" evidence="6">
    <location>
        <begin position="1"/>
        <end position="21"/>
    </location>
</feature>
<dbReference type="AlphaFoldDB" id="A0A3E4JWU5"/>
<keyword evidence="5" id="KW-0472">Membrane</keyword>
<feature type="coiled-coil region" evidence="4">
    <location>
        <begin position="403"/>
        <end position="430"/>
    </location>
</feature>
<keyword evidence="6" id="KW-0732">Signal</keyword>
<dbReference type="PANTHER" id="PTHR45641:SF19">
    <property type="entry name" value="NEPHROCYSTIN-3"/>
    <property type="match status" value="1"/>
</dbReference>
<organism evidence="7 8">
    <name type="scientific">Phocaeicola vulgatus</name>
    <name type="common">Bacteroides vulgatus</name>
    <dbReference type="NCBI Taxonomy" id="821"/>
    <lineage>
        <taxon>Bacteria</taxon>
        <taxon>Pseudomonadati</taxon>
        <taxon>Bacteroidota</taxon>
        <taxon>Bacteroidia</taxon>
        <taxon>Bacteroidales</taxon>
        <taxon>Bacteroidaceae</taxon>
        <taxon>Phocaeicola</taxon>
    </lineage>
</organism>
<feature type="transmembrane region" description="Helical" evidence="5">
    <location>
        <begin position="361"/>
        <end position="381"/>
    </location>
</feature>